<accession>A0A8H9LYH0</accession>
<dbReference type="EMBL" id="BMUB01000024">
    <property type="protein sequence ID" value="GGV00529.1"/>
    <property type="molecule type" value="Genomic_DNA"/>
</dbReference>
<protein>
    <submittedName>
        <fullName evidence="3">Uncharacterized protein</fullName>
    </submittedName>
</protein>
<organism evidence="3 4">
    <name type="scientific">Kitasatospora aureofaciens</name>
    <name type="common">Streptomyces aureofaciens</name>
    <dbReference type="NCBI Taxonomy" id="1894"/>
    <lineage>
        <taxon>Bacteria</taxon>
        <taxon>Bacillati</taxon>
        <taxon>Actinomycetota</taxon>
        <taxon>Actinomycetes</taxon>
        <taxon>Kitasatosporales</taxon>
        <taxon>Streptomycetaceae</taxon>
        <taxon>Kitasatospora</taxon>
    </lineage>
</organism>
<keyword evidence="4" id="KW-1185">Reference proteome</keyword>
<reference evidence="2" key="1">
    <citation type="journal article" date="2014" name="Int. J. Syst. Evol. Microbiol.">
        <title>Complete genome sequence of Corynebacterium casei LMG S-19264T (=DSM 44701T), isolated from a smear-ripened cheese.</title>
        <authorList>
            <consortium name="US DOE Joint Genome Institute (JGI-PGF)"/>
            <person name="Walter F."/>
            <person name="Albersmeier A."/>
            <person name="Kalinowski J."/>
            <person name="Ruckert C."/>
        </authorList>
    </citation>
    <scope>NUCLEOTIDE SEQUENCE</scope>
    <source>
        <strain evidence="2">JCM 4434</strain>
    </source>
</reference>
<feature type="transmembrane region" description="Helical" evidence="1">
    <location>
        <begin position="74"/>
        <end position="97"/>
    </location>
</feature>
<reference evidence="3 4" key="2">
    <citation type="submission" date="2014-07" db="EMBL/GenBank/DDBJ databases">
        <authorList>
            <person name="Zhang J.E."/>
            <person name="Yang H."/>
            <person name="Guo J."/>
            <person name="Deng Z."/>
            <person name="Luo H."/>
            <person name="Luo M."/>
            <person name="Zhao B."/>
        </authorList>
    </citation>
    <scope>NUCLEOTIDE SEQUENCE [LARGE SCALE GENOMIC DNA]</scope>
    <source>
        <strain evidence="3">ATCC 10762</strain>
        <strain evidence="4">ATCC 10762 / DSM 40127 / CCM 3239 / JCM 4008 / LMG 5968 / NBRC 12843 / NCIMB 8234 / A-377</strain>
    </source>
</reference>
<dbReference type="Proteomes" id="UP000037395">
    <property type="component" value="Unassembled WGS sequence"/>
</dbReference>
<feature type="transmembrane region" description="Helical" evidence="1">
    <location>
        <begin position="103"/>
        <end position="123"/>
    </location>
</feature>
<reference evidence="4" key="4">
    <citation type="submission" date="2016-08" db="EMBL/GenBank/DDBJ databases">
        <title>Sequencing, assembly and comparative genomics of S. aureofaciens ATCC 10762.</title>
        <authorList>
            <person name="Gradnigo J.S."/>
            <person name="Johnson N."/>
            <person name="Somerville G.A."/>
        </authorList>
    </citation>
    <scope>NUCLEOTIDE SEQUENCE [LARGE SCALE GENOMIC DNA]</scope>
    <source>
        <strain evidence="4">ATCC 10762 / DSM 40127 / CCM 3239 / JCM 4008 / LMG 5968 / NBRC 12843 / NCIMB 8234 / A-377</strain>
    </source>
</reference>
<keyword evidence="1" id="KW-1133">Transmembrane helix</keyword>
<keyword evidence="1" id="KW-0472">Membrane</keyword>
<comment type="caution">
    <text evidence="3">The sequence shown here is derived from an EMBL/GenBank/DDBJ whole genome shotgun (WGS) entry which is preliminary data.</text>
</comment>
<feature type="transmembrane region" description="Helical" evidence="1">
    <location>
        <begin position="44"/>
        <end position="67"/>
    </location>
</feature>
<evidence type="ECO:0000313" key="3">
    <source>
        <dbReference type="EMBL" id="OEV37358.1"/>
    </source>
</evidence>
<dbReference type="AlphaFoldDB" id="A0A1E7N9L6"/>
<dbReference type="Proteomes" id="UP000610124">
    <property type="component" value="Unassembled WGS sequence"/>
</dbReference>
<dbReference type="EMBL" id="JPRF03000021">
    <property type="protein sequence ID" value="OEV37358.1"/>
    <property type="molecule type" value="Genomic_DNA"/>
</dbReference>
<evidence type="ECO:0000256" key="1">
    <source>
        <dbReference type="SAM" id="Phobius"/>
    </source>
</evidence>
<keyword evidence="1" id="KW-0812">Transmembrane</keyword>
<reference evidence="2" key="5">
    <citation type="submission" date="2020-09" db="EMBL/GenBank/DDBJ databases">
        <authorList>
            <person name="Sun Q."/>
            <person name="Ohkuma M."/>
        </authorList>
    </citation>
    <scope>NUCLEOTIDE SEQUENCE</scope>
    <source>
        <strain evidence="2">JCM 4434</strain>
    </source>
</reference>
<evidence type="ECO:0000313" key="4">
    <source>
        <dbReference type="Proteomes" id="UP000037395"/>
    </source>
</evidence>
<feature type="transmembrane region" description="Helical" evidence="1">
    <location>
        <begin position="12"/>
        <end position="32"/>
    </location>
</feature>
<evidence type="ECO:0000313" key="2">
    <source>
        <dbReference type="EMBL" id="GGV00529.1"/>
    </source>
</evidence>
<sequence length="133" mass="14222">MTGLESGSAWLLRAAGRYLVLFVLTMLVLPAVRPDTAYTYADDVVMGGVLYGLLGVLPSLGWLTVIAPVRASRWATATAATGLFAIGGFLALCLRIVHPLWPVVGILSFQLLYALILLPAPLVDAPDREDDLD</sequence>
<proteinExistence type="predicted"/>
<reference evidence="3" key="3">
    <citation type="submission" date="2016-08" db="EMBL/GenBank/DDBJ databases">
        <title>Sequencing, Assembly and Comparative Genomics of S. aureofaciens ATCC 10762.</title>
        <authorList>
            <person name="Gradnigo J.S."/>
            <person name="Johnson N."/>
            <person name="Somerville G.A."/>
        </authorList>
    </citation>
    <scope>NUCLEOTIDE SEQUENCE [LARGE SCALE GENOMIC DNA]</scope>
    <source>
        <strain evidence="3">ATCC 10762</strain>
    </source>
</reference>
<gene>
    <name evidence="2" type="ORF">GCM10010502_63780</name>
    <name evidence="3" type="ORF">HS99_0006120</name>
</gene>
<name>A0A1E7N9L6_KITAU</name>
<accession>A0A1E7N9L6</accession>